<proteinExistence type="predicted"/>
<name>A0A831A299_ERWAM</name>
<evidence type="ECO:0000313" key="3">
    <source>
        <dbReference type="Proteomes" id="UP000013111"/>
    </source>
</evidence>
<sequence>MIEAYNPLLNDRWRRTGRKDGENGGSNIASDDQHIYFPQVQPTILKQGFGVNK</sequence>
<reference evidence="2 3" key="1">
    <citation type="submission" date="2012-11" db="EMBL/GenBank/DDBJ databases">
        <authorList>
            <person name="Linke B."/>
        </authorList>
    </citation>
    <scope>NUCLEOTIDE SEQUENCE [LARGE SCALE GENOMIC DNA]</scope>
    <source>
        <strain evidence="3">CFBP 1232</strain>
    </source>
</reference>
<evidence type="ECO:0000256" key="1">
    <source>
        <dbReference type="SAM" id="MobiDB-lite"/>
    </source>
</evidence>
<dbReference type="AlphaFoldDB" id="A0A831A299"/>
<accession>A0A831A299</accession>
<dbReference type="Proteomes" id="UP000013111">
    <property type="component" value="Unassembled WGS sequence"/>
</dbReference>
<evidence type="ECO:0000313" key="2">
    <source>
        <dbReference type="EMBL" id="CCO94112.1"/>
    </source>
</evidence>
<reference evidence="2 3" key="2">
    <citation type="submission" date="2013-04" db="EMBL/GenBank/DDBJ databases">
        <title>Comparative genomics of 12 strains of Erwinia amylovora identifies a pan-genome with a large conserved core and provides insights into host specificity.</title>
        <authorList>
            <person name="Mann R.A."/>
            <person name="Smits T.H.M."/>
            <person name="Buehlmann A."/>
            <person name="Blom J."/>
            <person name="Goesmann A."/>
            <person name="Frey J.E."/>
            <person name="Plummer K.M."/>
            <person name="Beer S.V."/>
            <person name="Luck J."/>
            <person name="Duffy B."/>
            <person name="Rodoni B."/>
        </authorList>
    </citation>
    <scope>NUCLEOTIDE SEQUENCE [LARGE SCALE GENOMIC DNA]</scope>
    <source>
        <strain evidence="3">CFBP 1232</strain>
    </source>
</reference>
<gene>
    <name evidence="2" type="ORF">BN437_2187</name>
</gene>
<comment type="caution">
    <text evidence="2">The sequence shown here is derived from an EMBL/GenBank/DDBJ whole genome shotgun (WGS) entry which is preliminary data.</text>
</comment>
<feature type="region of interest" description="Disordered" evidence="1">
    <location>
        <begin position="14"/>
        <end position="33"/>
    </location>
</feature>
<dbReference type="EMBL" id="CAPB01000022">
    <property type="protein sequence ID" value="CCO94112.1"/>
    <property type="molecule type" value="Genomic_DNA"/>
</dbReference>
<protein>
    <submittedName>
        <fullName evidence="2">Uncharacterized protein</fullName>
    </submittedName>
</protein>
<organism evidence="2 3">
    <name type="scientific">Erwinia amylovora NBRC 12687 = CFBP 1232</name>
    <dbReference type="NCBI Taxonomy" id="1219359"/>
    <lineage>
        <taxon>Bacteria</taxon>
        <taxon>Pseudomonadati</taxon>
        <taxon>Pseudomonadota</taxon>
        <taxon>Gammaproteobacteria</taxon>
        <taxon>Enterobacterales</taxon>
        <taxon>Erwiniaceae</taxon>
        <taxon>Erwinia</taxon>
    </lineage>
</organism>